<evidence type="ECO:0000313" key="3">
    <source>
        <dbReference type="Proteomes" id="UP000236642"/>
    </source>
</evidence>
<organism evidence="2 3">
    <name type="scientific">Candidatus Thermoflexus japonica</name>
    <dbReference type="NCBI Taxonomy" id="2035417"/>
    <lineage>
        <taxon>Bacteria</taxon>
        <taxon>Bacillati</taxon>
        <taxon>Chloroflexota</taxon>
        <taxon>Thermoflexia</taxon>
        <taxon>Thermoflexales</taxon>
        <taxon>Thermoflexaceae</taxon>
        <taxon>Thermoflexus</taxon>
    </lineage>
</organism>
<comment type="caution">
    <text evidence="2">The sequence shown here is derived from an EMBL/GenBank/DDBJ whole genome shotgun (WGS) entry which is preliminary data.</text>
</comment>
<feature type="region of interest" description="Disordered" evidence="1">
    <location>
        <begin position="1"/>
        <end position="30"/>
    </location>
</feature>
<dbReference type="EMBL" id="BEHY01000048">
    <property type="protein sequence ID" value="GBD09526.1"/>
    <property type="molecule type" value="Genomic_DNA"/>
</dbReference>
<gene>
    <name evidence="2" type="ORF">HRbin22_01782</name>
</gene>
<feature type="compositionally biased region" description="Basic residues" evidence="1">
    <location>
        <begin position="1"/>
        <end position="14"/>
    </location>
</feature>
<dbReference type="Proteomes" id="UP000236642">
    <property type="component" value="Unassembled WGS sequence"/>
</dbReference>
<reference evidence="3" key="1">
    <citation type="submission" date="2017-09" db="EMBL/GenBank/DDBJ databases">
        <title>Metaegenomics of thermophilic ammonia-oxidizing enrichment culture.</title>
        <authorList>
            <person name="Kato S."/>
            <person name="Suzuki K."/>
        </authorList>
    </citation>
    <scope>NUCLEOTIDE SEQUENCE [LARGE SCALE GENOMIC DNA]</scope>
</reference>
<protein>
    <submittedName>
        <fullName evidence="2">Uncharacterized protein</fullName>
    </submittedName>
</protein>
<sequence length="30" mass="3335">MEMKRRGGNKKARRRAGEEIEAVATVPPPV</sequence>
<dbReference type="AlphaFoldDB" id="A0A2H5Y7V9"/>
<proteinExistence type="predicted"/>
<accession>A0A2H5Y7V9</accession>
<evidence type="ECO:0000256" key="1">
    <source>
        <dbReference type="SAM" id="MobiDB-lite"/>
    </source>
</evidence>
<name>A0A2H5Y7V9_9CHLR</name>
<evidence type="ECO:0000313" key="2">
    <source>
        <dbReference type="EMBL" id="GBD09526.1"/>
    </source>
</evidence>